<dbReference type="Gene3D" id="1.10.10.10">
    <property type="entry name" value="Winged helix-like DNA-binding domain superfamily/Winged helix DNA-binding domain"/>
    <property type="match status" value="1"/>
</dbReference>
<dbReference type="InterPro" id="IPR036388">
    <property type="entry name" value="WH-like_DNA-bd_sf"/>
</dbReference>
<dbReference type="InterPro" id="IPR001789">
    <property type="entry name" value="Sig_transdc_resp-reg_receiver"/>
</dbReference>
<evidence type="ECO:0000313" key="10">
    <source>
        <dbReference type="EMBL" id="MFD0870084.1"/>
    </source>
</evidence>
<evidence type="ECO:0000313" key="11">
    <source>
        <dbReference type="Proteomes" id="UP001597120"/>
    </source>
</evidence>
<keyword evidence="5" id="KW-0804">Transcription</keyword>
<evidence type="ECO:0000256" key="3">
    <source>
        <dbReference type="ARBA" id="ARBA00023015"/>
    </source>
</evidence>
<dbReference type="CDD" id="cd17574">
    <property type="entry name" value="REC_OmpR"/>
    <property type="match status" value="1"/>
</dbReference>
<feature type="DNA-binding region" description="OmpR/PhoB-type" evidence="7">
    <location>
        <begin position="127"/>
        <end position="227"/>
    </location>
</feature>
<dbReference type="SMART" id="SM00448">
    <property type="entry name" value="REC"/>
    <property type="match status" value="1"/>
</dbReference>
<dbReference type="Pfam" id="PF00072">
    <property type="entry name" value="Response_reg"/>
    <property type="match status" value="1"/>
</dbReference>
<keyword evidence="3" id="KW-0805">Transcription regulation</keyword>
<evidence type="ECO:0000256" key="2">
    <source>
        <dbReference type="ARBA" id="ARBA00023012"/>
    </source>
</evidence>
<evidence type="ECO:0000256" key="5">
    <source>
        <dbReference type="ARBA" id="ARBA00023163"/>
    </source>
</evidence>
<dbReference type="Gene3D" id="6.10.250.690">
    <property type="match status" value="1"/>
</dbReference>
<dbReference type="Proteomes" id="UP001597120">
    <property type="component" value="Unassembled WGS sequence"/>
</dbReference>
<dbReference type="SUPFAM" id="SSF52172">
    <property type="entry name" value="CheY-like"/>
    <property type="match status" value="1"/>
</dbReference>
<dbReference type="Pfam" id="PF00486">
    <property type="entry name" value="Trans_reg_C"/>
    <property type="match status" value="1"/>
</dbReference>
<protein>
    <submittedName>
        <fullName evidence="10">Response regulator transcription factor</fullName>
    </submittedName>
</protein>
<dbReference type="PROSITE" id="PS50110">
    <property type="entry name" value="RESPONSE_REGULATORY"/>
    <property type="match status" value="1"/>
</dbReference>
<dbReference type="PANTHER" id="PTHR48111:SF2">
    <property type="entry name" value="RESPONSE REGULATOR SAER"/>
    <property type="match status" value="1"/>
</dbReference>
<comment type="caution">
    <text evidence="10">The sequence shown here is derived from an EMBL/GenBank/DDBJ whole genome shotgun (WGS) entry which is preliminary data.</text>
</comment>
<proteinExistence type="predicted"/>
<dbReference type="InterPro" id="IPR001867">
    <property type="entry name" value="OmpR/PhoB-type_DNA-bd"/>
</dbReference>
<name>A0ABW3DC00_9BACL</name>
<evidence type="ECO:0000256" key="6">
    <source>
        <dbReference type="PROSITE-ProRule" id="PRU00169"/>
    </source>
</evidence>
<reference evidence="11" key="1">
    <citation type="journal article" date="2019" name="Int. J. Syst. Evol. Microbiol.">
        <title>The Global Catalogue of Microorganisms (GCM) 10K type strain sequencing project: providing services to taxonomists for standard genome sequencing and annotation.</title>
        <authorList>
            <consortium name="The Broad Institute Genomics Platform"/>
            <consortium name="The Broad Institute Genome Sequencing Center for Infectious Disease"/>
            <person name="Wu L."/>
            <person name="Ma J."/>
        </authorList>
    </citation>
    <scope>NUCLEOTIDE SEQUENCE [LARGE SCALE GENOMIC DNA]</scope>
    <source>
        <strain evidence="11">CCUG 57263</strain>
    </source>
</reference>
<accession>A0ABW3DC00</accession>
<keyword evidence="11" id="KW-1185">Reference proteome</keyword>
<dbReference type="InterPro" id="IPR011006">
    <property type="entry name" value="CheY-like_superfamily"/>
</dbReference>
<gene>
    <name evidence="10" type="ORF">ACFQ03_13060</name>
</gene>
<organism evidence="10 11">
    <name type="scientific">Paenibacillus residui</name>
    <dbReference type="NCBI Taxonomy" id="629724"/>
    <lineage>
        <taxon>Bacteria</taxon>
        <taxon>Bacillati</taxon>
        <taxon>Bacillota</taxon>
        <taxon>Bacilli</taxon>
        <taxon>Bacillales</taxon>
        <taxon>Paenibacillaceae</taxon>
        <taxon>Paenibacillus</taxon>
    </lineage>
</organism>
<evidence type="ECO:0000256" key="1">
    <source>
        <dbReference type="ARBA" id="ARBA00022553"/>
    </source>
</evidence>
<feature type="domain" description="Response regulatory" evidence="8">
    <location>
        <begin position="4"/>
        <end position="116"/>
    </location>
</feature>
<dbReference type="SMART" id="SM00862">
    <property type="entry name" value="Trans_reg_C"/>
    <property type="match status" value="1"/>
</dbReference>
<dbReference type="RefSeq" id="WP_150959569.1">
    <property type="nucleotide sequence ID" value="NZ_JBHTIU010000039.1"/>
</dbReference>
<dbReference type="InterPro" id="IPR039420">
    <property type="entry name" value="WalR-like"/>
</dbReference>
<feature type="modified residue" description="4-aspartylphosphate" evidence="6">
    <location>
        <position position="52"/>
    </location>
</feature>
<dbReference type="EMBL" id="JBHTIU010000039">
    <property type="protein sequence ID" value="MFD0870084.1"/>
    <property type="molecule type" value="Genomic_DNA"/>
</dbReference>
<dbReference type="PROSITE" id="PS51755">
    <property type="entry name" value="OMPR_PHOB"/>
    <property type="match status" value="1"/>
</dbReference>
<dbReference type="CDD" id="cd00383">
    <property type="entry name" value="trans_reg_C"/>
    <property type="match status" value="1"/>
</dbReference>
<sequence>MKEKILIVDDEHEIVDFIRDALLDDGYEVAAAYSGEQVFEQLAARPDLIILDVMMPGMNGWEVCHAIRGRVSCPILFLSARHGEEDRIRGLMVGGDDYMVKPFSIKEMKARIKAHLRREQRNRTDRSRLILHDGELALDTESYELYIRDQRISLTVREFEIVQFMLMHPNQVFSREQIYEKIWGLNAEGDSSTITEHIKKIRAKLADADPDRTYISTVWGIGYRWGRG</sequence>
<keyword evidence="1 6" id="KW-0597">Phosphoprotein</keyword>
<evidence type="ECO:0000256" key="4">
    <source>
        <dbReference type="ARBA" id="ARBA00023125"/>
    </source>
</evidence>
<evidence type="ECO:0000256" key="7">
    <source>
        <dbReference type="PROSITE-ProRule" id="PRU01091"/>
    </source>
</evidence>
<feature type="domain" description="OmpR/PhoB-type" evidence="9">
    <location>
        <begin position="127"/>
        <end position="227"/>
    </location>
</feature>
<dbReference type="Gene3D" id="3.40.50.2300">
    <property type="match status" value="1"/>
</dbReference>
<dbReference type="PANTHER" id="PTHR48111">
    <property type="entry name" value="REGULATOR OF RPOS"/>
    <property type="match status" value="1"/>
</dbReference>
<evidence type="ECO:0000259" key="9">
    <source>
        <dbReference type="PROSITE" id="PS51755"/>
    </source>
</evidence>
<keyword evidence="2" id="KW-0902">Two-component regulatory system</keyword>
<evidence type="ECO:0000259" key="8">
    <source>
        <dbReference type="PROSITE" id="PS50110"/>
    </source>
</evidence>
<keyword evidence="4 7" id="KW-0238">DNA-binding</keyword>